<name>A0ABX8S7U0_9ACTN</name>
<dbReference type="RefSeq" id="WP_066472222.1">
    <property type="nucleotide sequence ID" value="NZ_CBCRUZ010000006.1"/>
</dbReference>
<evidence type="ECO:0000313" key="1">
    <source>
        <dbReference type="EMBL" id="QXQ13915.1"/>
    </source>
</evidence>
<dbReference type="InterPro" id="IPR016516">
    <property type="entry name" value="UCP07580"/>
</dbReference>
<dbReference type="Proteomes" id="UP000887023">
    <property type="component" value="Chromosome"/>
</dbReference>
<proteinExistence type="predicted"/>
<dbReference type="PANTHER" id="PTHR39456">
    <property type="entry name" value="METAL-DEPENDENT HYDROLASE"/>
    <property type="match status" value="1"/>
</dbReference>
<gene>
    <name evidence="1" type="ORF">KV203_00025</name>
</gene>
<organism evidence="1 2">
    <name type="scientific">Skermania pinensis</name>
    <dbReference type="NCBI Taxonomy" id="39122"/>
    <lineage>
        <taxon>Bacteria</taxon>
        <taxon>Bacillati</taxon>
        <taxon>Actinomycetota</taxon>
        <taxon>Actinomycetes</taxon>
        <taxon>Mycobacteriales</taxon>
        <taxon>Gordoniaceae</taxon>
        <taxon>Skermania</taxon>
    </lineage>
</organism>
<protein>
    <submittedName>
        <fullName evidence="1">Metal-dependent hydrolase</fullName>
    </submittedName>
</protein>
<keyword evidence="1" id="KW-0378">Hydrolase</keyword>
<evidence type="ECO:0000313" key="2">
    <source>
        <dbReference type="Proteomes" id="UP000887023"/>
    </source>
</evidence>
<reference evidence="1" key="1">
    <citation type="submission" date="2021-07" db="EMBL/GenBank/DDBJ databases">
        <title>Candidatus Kaistella beijingensis sp. nov. isolated from a municipal wastewater treatment plant is involved in sludge foaming.</title>
        <authorList>
            <person name="Song Y."/>
            <person name="Liu S.-J."/>
        </authorList>
    </citation>
    <scope>NUCLEOTIDE SEQUENCE</scope>
    <source>
        <strain evidence="1">DSM 43998</strain>
    </source>
</reference>
<dbReference type="PANTHER" id="PTHR39456:SF1">
    <property type="entry name" value="METAL-DEPENDENT HYDROLASE"/>
    <property type="match status" value="1"/>
</dbReference>
<dbReference type="PIRSF" id="PIRSF007580">
    <property type="entry name" value="UCP07580"/>
    <property type="match status" value="1"/>
</dbReference>
<keyword evidence="2" id="KW-1185">Reference proteome</keyword>
<dbReference type="Pfam" id="PF10118">
    <property type="entry name" value="Metal_hydrol"/>
    <property type="match status" value="1"/>
</dbReference>
<dbReference type="EMBL" id="CP079105">
    <property type="protein sequence ID" value="QXQ13915.1"/>
    <property type="molecule type" value="Genomic_DNA"/>
</dbReference>
<accession>A0ABX8S7U0</accession>
<dbReference type="GO" id="GO:0016787">
    <property type="term" value="F:hydrolase activity"/>
    <property type="evidence" value="ECO:0007669"/>
    <property type="project" value="UniProtKB-KW"/>
</dbReference>
<sequence length="298" mass="33556">MTAVSGDADVRYIMLHARDVQFDWAGLPLHYIPNDPVITHAYNVLHMLLPAGENWFVETFKQALPLIHDERLREDVLGFIGQEAVHAGAHTGVLEYLAGNGLDPVRFTDQIHWIFEKLLGDRPITGLRSQNYLVERLAIIAAIEHITAFLGDWVLNADGLDRSGIDPTMLDLLRWHGAEEVEHRSVAFDVLCYFDDRYVRRARAQLLVTPVIVYLWLRGVRFLMANDPAVAGLSWFRRKAHWADWLAGSARGVVPGPVELVWRMSSYFLPGYHPSREGSTVQAVQYLAGSPAARAAAR</sequence>